<sequence>MDFCGWILDVMTQAKEEILMGIPLLHGVDIFGQYQYLGLDGALLFYCEDSSYETDMNEAGKGNRLYFTQDSQ</sequence>
<evidence type="ECO:0000259" key="1">
    <source>
        <dbReference type="Pfam" id="PF22479"/>
    </source>
</evidence>
<dbReference type="Proteomes" id="UP000179588">
    <property type="component" value="Unassembled WGS sequence"/>
</dbReference>
<proteinExistence type="predicted"/>
<evidence type="ECO:0000313" key="3">
    <source>
        <dbReference type="Proteomes" id="UP000179588"/>
    </source>
</evidence>
<accession>A0A1S1HUA9</accession>
<dbReference type="EMBL" id="LVIE01000090">
    <property type="protein sequence ID" value="OHT25001.1"/>
    <property type="molecule type" value="Genomic_DNA"/>
</dbReference>
<dbReference type="AlphaFoldDB" id="A0A1S1HUA9"/>
<protein>
    <recommendedName>
        <fullName evidence="1">Cyanophage baseplate Pam3 plug gp18 domain-containing protein</fullName>
    </recommendedName>
</protein>
<dbReference type="InterPro" id="IPR054252">
    <property type="entry name" value="Pam3_gp18"/>
</dbReference>
<dbReference type="Pfam" id="PF22479">
    <property type="entry name" value="Pam3_gp18"/>
    <property type="match status" value="1"/>
</dbReference>
<evidence type="ECO:0000313" key="2">
    <source>
        <dbReference type="EMBL" id="OHT25001.1"/>
    </source>
</evidence>
<gene>
    <name evidence="2" type="ORF">A3Q29_16530</name>
</gene>
<feature type="domain" description="Cyanophage baseplate Pam3 plug gp18" evidence="1">
    <location>
        <begin position="4"/>
        <end position="68"/>
    </location>
</feature>
<organism evidence="2 3">
    <name type="scientific">Providencia stuartii</name>
    <dbReference type="NCBI Taxonomy" id="588"/>
    <lineage>
        <taxon>Bacteria</taxon>
        <taxon>Pseudomonadati</taxon>
        <taxon>Pseudomonadota</taxon>
        <taxon>Gammaproteobacteria</taxon>
        <taxon>Enterobacterales</taxon>
        <taxon>Morganellaceae</taxon>
        <taxon>Providencia</taxon>
    </lineage>
</organism>
<keyword evidence="3" id="KW-1185">Reference proteome</keyword>
<reference evidence="2 3" key="1">
    <citation type="submission" date="2016-03" db="EMBL/GenBank/DDBJ databases">
        <title>Genome sequence of Providencia stuartii strain, isolated from the salivary glands of larval Lucilia sericata.</title>
        <authorList>
            <person name="Yuan Y."/>
            <person name="Zhang Y."/>
            <person name="Fu S."/>
            <person name="Crippen T.L."/>
            <person name="Visi D."/>
            <person name="Benbow M.E."/>
            <person name="Allen M."/>
            <person name="Tomberlin J.K."/>
            <person name="Sze S.-H."/>
            <person name="Tarone A.M."/>
        </authorList>
    </citation>
    <scope>NUCLEOTIDE SEQUENCE [LARGE SCALE GENOMIC DNA]</scope>
    <source>
        <strain evidence="2 3">Crippen</strain>
    </source>
</reference>
<comment type="caution">
    <text evidence="2">The sequence shown here is derived from an EMBL/GenBank/DDBJ whole genome shotgun (WGS) entry which is preliminary data.</text>
</comment>
<name>A0A1S1HUA9_PROST</name>